<sequence>MKSTIIVANWKMHHGPGQTRRYLEAFVPLMKDLPVDRQVIICPPSISLAAALEATGGTPIKVGAQNVHQQESGAYTGEISAAMLAEAGVEYAIVGHSERRQLFGETDSLVNQKALALQNCGVLPIVCVGETLEQRQSGEAQATVRQQVEAAVAGLDLQRLCIAYEPVWAIGTGQTATPEDAQEIHSVVRDVLRSFGDATAVPVLYGGSVKPDSVDELMAQPDINGALVGGASLLVESFQRICCYQSISPFGRGVE</sequence>
<dbReference type="InterPro" id="IPR013785">
    <property type="entry name" value="Aldolase_TIM"/>
</dbReference>
<evidence type="ECO:0000256" key="5">
    <source>
        <dbReference type="ARBA" id="ARBA00023152"/>
    </source>
</evidence>
<dbReference type="AlphaFoldDB" id="A0A7W7Y504"/>
<comment type="subcellular location">
    <subcellularLocation>
        <location evidence="7 8">Cytoplasm</location>
    </subcellularLocation>
</comment>
<dbReference type="Proteomes" id="UP000528322">
    <property type="component" value="Unassembled WGS sequence"/>
</dbReference>
<evidence type="ECO:0000256" key="8">
    <source>
        <dbReference type="RuleBase" id="RU363013"/>
    </source>
</evidence>
<dbReference type="NCBIfam" id="TIGR00419">
    <property type="entry name" value="tim"/>
    <property type="match status" value="1"/>
</dbReference>
<reference evidence="9 10" key="1">
    <citation type="submission" date="2020-08" db="EMBL/GenBank/DDBJ databases">
        <title>Genomic Encyclopedia of Type Strains, Phase IV (KMG-IV): sequencing the most valuable type-strain genomes for metagenomic binning, comparative biology and taxonomic classification.</title>
        <authorList>
            <person name="Goeker M."/>
        </authorList>
    </citation>
    <scope>NUCLEOTIDE SEQUENCE [LARGE SCALE GENOMIC DNA]</scope>
    <source>
        <strain evidence="9 10">DSM 22071</strain>
    </source>
</reference>
<dbReference type="InterPro" id="IPR022896">
    <property type="entry name" value="TrioseP_Isoase_bac/euk"/>
</dbReference>
<evidence type="ECO:0000256" key="7">
    <source>
        <dbReference type="HAMAP-Rule" id="MF_00147"/>
    </source>
</evidence>
<dbReference type="EMBL" id="JACHID010000009">
    <property type="protein sequence ID" value="MBB5022208.1"/>
    <property type="molecule type" value="Genomic_DNA"/>
</dbReference>
<comment type="pathway">
    <text evidence="1 7 8">Carbohydrate degradation; glycolysis; D-glyceraldehyde 3-phosphate from glycerone phosphate: step 1/1.</text>
</comment>
<keyword evidence="3 7" id="KW-0312">Gluconeogenesis</keyword>
<dbReference type="SUPFAM" id="SSF51351">
    <property type="entry name" value="Triosephosphate isomerase (TIM)"/>
    <property type="match status" value="1"/>
</dbReference>
<dbReference type="UniPathway" id="UPA00138"/>
<evidence type="ECO:0000313" key="9">
    <source>
        <dbReference type="EMBL" id="MBB5022208.1"/>
    </source>
</evidence>
<dbReference type="EC" id="5.3.1.1" evidence="7 8"/>
<dbReference type="Gene3D" id="3.20.20.70">
    <property type="entry name" value="Aldolase class I"/>
    <property type="match status" value="1"/>
</dbReference>
<organism evidence="9 10">
    <name type="scientific">Desulfurispira natronophila</name>
    <dbReference type="NCBI Taxonomy" id="682562"/>
    <lineage>
        <taxon>Bacteria</taxon>
        <taxon>Pseudomonadati</taxon>
        <taxon>Chrysiogenota</taxon>
        <taxon>Chrysiogenia</taxon>
        <taxon>Chrysiogenales</taxon>
        <taxon>Chrysiogenaceae</taxon>
        <taxon>Desulfurispira</taxon>
    </lineage>
</organism>
<evidence type="ECO:0000256" key="1">
    <source>
        <dbReference type="ARBA" id="ARBA00004680"/>
    </source>
</evidence>
<dbReference type="InterPro" id="IPR035990">
    <property type="entry name" value="TIM_sf"/>
</dbReference>
<evidence type="ECO:0000313" key="10">
    <source>
        <dbReference type="Proteomes" id="UP000528322"/>
    </source>
</evidence>
<feature type="binding site" evidence="7">
    <location>
        <begin position="229"/>
        <end position="230"/>
    </location>
    <ligand>
        <name>substrate</name>
    </ligand>
</feature>
<dbReference type="PANTHER" id="PTHR21139:SF42">
    <property type="entry name" value="TRIOSEPHOSPHATE ISOMERASE"/>
    <property type="match status" value="1"/>
</dbReference>
<comment type="function">
    <text evidence="7">Involved in the gluconeogenesis. Catalyzes stereospecifically the conversion of dihydroxyacetone phosphate (DHAP) to D-glyceraldehyde-3-phosphate (G3P).</text>
</comment>
<dbReference type="HAMAP" id="MF_00147_B">
    <property type="entry name" value="TIM_B"/>
    <property type="match status" value="1"/>
</dbReference>
<dbReference type="GO" id="GO:0004807">
    <property type="term" value="F:triose-phosphate isomerase activity"/>
    <property type="evidence" value="ECO:0007669"/>
    <property type="project" value="UniProtKB-UniRule"/>
</dbReference>
<dbReference type="FunFam" id="3.20.20.70:FF:000016">
    <property type="entry name" value="Triosephosphate isomerase"/>
    <property type="match status" value="1"/>
</dbReference>
<evidence type="ECO:0000256" key="2">
    <source>
        <dbReference type="ARBA" id="ARBA00007422"/>
    </source>
</evidence>
<keyword evidence="10" id="KW-1185">Reference proteome</keyword>
<dbReference type="RefSeq" id="WP_183732311.1">
    <property type="nucleotide sequence ID" value="NZ_JACHID010000009.1"/>
</dbReference>
<dbReference type="GO" id="GO:0005829">
    <property type="term" value="C:cytosol"/>
    <property type="evidence" value="ECO:0007669"/>
    <property type="project" value="TreeGrafter"/>
</dbReference>
<keyword evidence="4 7" id="KW-0963">Cytoplasm</keyword>
<dbReference type="PROSITE" id="PS00171">
    <property type="entry name" value="TIM_1"/>
    <property type="match status" value="1"/>
</dbReference>
<dbReference type="Pfam" id="PF00121">
    <property type="entry name" value="TIM"/>
    <property type="match status" value="1"/>
</dbReference>
<feature type="binding site" evidence="7">
    <location>
        <position position="171"/>
    </location>
    <ligand>
        <name>substrate</name>
    </ligand>
</feature>
<feature type="active site" description="Electrophile" evidence="7">
    <location>
        <position position="96"/>
    </location>
</feature>
<dbReference type="InterPro" id="IPR020861">
    <property type="entry name" value="Triosephosphate_isomerase_AS"/>
</dbReference>
<dbReference type="UniPathway" id="UPA00109">
    <property type="reaction ID" value="UER00189"/>
</dbReference>
<dbReference type="GO" id="GO:0006094">
    <property type="term" value="P:gluconeogenesis"/>
    <property type="evidence" value="ECO:0007669"/>
    <property type="project" value="UniProtKB-UniRule"/>
</dbReference>
<dbReference type="InterPro" id="IPR000652">
    <property type="entry name" value="Triosephosphate_isomerase"/>
</dbReference>
<name>A0A7W7Y504_9BACT</name>
<protein>
    <recommendedName>
        <fullName evidence="7 8">Triosephosphate isomerase</fullName>
        <shortName evidence="7">TIM</shortName>
        <shortName evidence="7">TPI</shortName>
        <ecNumber evidence="7 8">5.3.1.1</ecNumber>
    </recommendedName>
    <alternativeName>
        <fullName evidence="7">Triose-phosphate isomerase</fullName>
    </alternativeName>
</protein>
<comment type="similarity">
    <text evidence="2 7 8">Belongs to the triosephosphate isomerase family.</text>
</comment>
<dbReference type="GO" id="GO:0006096">
    <property type="term" value="P:glycolytic process"/>
    <property type="evidence" value="ECO:0007669"/>
    <property type="project" value="UniProtKB-UniRule"/>
</dbReference>
<proteinExistence type="inferred from homology"/>
<dbReference type="GO" id="GO:0019563">
    <property type="term" value="P:glycerol catabolic process"/>
    <property type="evidence" value="ECO:0007669"/>
    <property type="project" value="TreeGrafter"/>
</dbReference>
<evidence type="ECO:0000256" key="3">
    <source>
        <dbReference type="ARBA" id="ARBA00022432"/>
    </source>
</evidence>
<evidence type="ECO:0000256" key="4">
    <source>
        <dbReference type="ARBA" id="ARBA00022490"/>
    </source>
</evidence>
<comment type="pathway">
    <text evidence="7 8">Carbohydrate biosynthesis; gluconeogenesis.</text>
</comment>
<feature type="binding site" evidence="7">
    <location>
        <begin position="9"/>
        <end position="11"/>
    </location>
    <ligand>
        <name>substrate</name>
    </ligand>
</feature>
<accession>A0A7W7Y504</accession>
<keyword evidence="5 7" id="KW-0324">Glycolysis</keyword>
<feature type="binding site" evidence="7">
    <location>
        <position position="208"/>
    </location>
    <ligand>
        <name>substrate</name>
    </ligand>
</feature>
<gene>
    <name evidence="7" type="primary">tpiA</name>
    <name evidence="9" type="ORF">HNR37_001540</name>
</gene>
<dbReference type="PANTHER" id="PTHR21139">
    <property type="entry name" value="TRIOSEPHOSPHATE ISOMERASE"/>
    <property type="match status" value="1"/>
</dbReference>
<comment type="catalytic activity">
    <reaction evidence="7 8">
        <text>D-glyceraldehyde 3-phosphate = dihydroxyacetone phosphate</text>
        <dbReference type="Rhea" id="RHEA:18585"/>
        <dbReference type="ChEBI" id="CHEBI:57642"/>
        <dbReference type="ChEBI" id="CHEBI:59776"/>
        <dbReference type="EC" id="5.3.1.1"/>
    </reaction>
</comment>
<dbReference type="PROSITE" id="PS51440">
    <property type="entry name" value="TIM_2"/>
    <property type="match status" value="1"/>
</dbReference>
<comment type="subunit">
    <text evidence="7 8">Homodimer.</text>
</comment>
<evidence type="ECO:0000256" key="6">
    <source>
        <dbReference type="ARBA" id="ARBA00023235"/>
    </source>
</evidence>
<dbReference type="GO" id="GO:0046166">
    <property type="term" value="P:glyceraldehyde-3-phosphate biosynthetic process"/>
    <property type="evidence" value="ECO:0007669"/>
    <property type="project" value="TreeGrafter"/>
</dbReference>
<feature type="active site" description="Proton acceptor" evidence="7">
    <location>
        <position position="165"/>
    </location>
</feature>
<dbReference type="CDD" id="cd00311">
    <property type="entry name" value="TIM"/>
    <property type="match status" value="1"/>
</dbReference>
<comment type="caution">
    <text evidence="9">The sequence shown here is derived from an EMBL/GenBank/DDBJ whole genome shotgun (WGS) entry which is preliminary data.</text>
</comment>
<keyword evidence="6 7" id="KW-0413">Isomerase</keyword>